<proteinExistence type="predicted"/>
<comment type="caution">
    <text evidence="2">The sequence shown here is derived from an EMBL/GenBank/DDBJ whole genome shotgun (WGS) entry which is preliminary data.</text>
</comment>
<organism evidence="2 3">
    <name type="scientific">Trichococcus shcherbakoviae subsp. psychrophilus</name>
    <dbReference type="NCBI Taxonomy" id="2585775"/>
    <lineage>
        <taxon>Bacteria</taxon>
        <taxon>Bacillati</taxon>
        <taxon>Bacillota</taxon>
        <taxon>Bacilli</taxon>
        <taxon>Lactobacillales</taxon>
        <taxon>Carnobacteriaceae</taxon>
        <taxon>Trichococcus</taxon>
    </lineage>
</organism>
<feature type="transmembrane region" description="Helical" evidence="1">
    <location>
        <begin position="156"/>
        <end position="182"/>
    </location>
</feature>
<dbReference type="EMBL" id="VENO01000005">
    <property type="protein sequence ID" value="TNV68052.1"/>
    <property type="molecule type" value="Genomic_DNA"/>
</dbReference>
<evidence type="ECO:0000313" key="2">
    <source>
        <dbReference type="EMBL" id="TNV68052.1"/>
    </source>
</evidence>
<feature type="transmembrane region" description="Helical" evidence="1">
    <location>
        <begin position="66"/>
        <end position="90"/>
    </location>
</feature>
<accession>A0A5C5E709</accession>
<name>A0A5C5E709_9LACT</name>
<evidence type="ECO:0000313" key="3">
    <source>
        <dbReference type="Proteomes" id="UP000313395"/>
    </source>
</evidence>
<keyword evidence="1" id="KW-0812">Transmembrane</keyword>
<dbReference type="Pfam" id="PF04854">
    <property type="entry name" value="DUF624"/>
    <property type="match status" value="1"/>
</dbReference>
<keyword evidence="3" id="KW-1185">Reference proteome</keyword>
<evidence type="ECO:0000256" key="1">
    <source>
        <dbReference type="SAM" id="Phobius"/>
    </source>
</evidence>
<feature type="transmembrane region" description="Helical" evidence="1">
    <location>
        <begin position="20"/>
        <end position="45"/>
    </location>
</feature>
<dbReference type="InterPro" id="IPR006938">
    <property type="entry name" value="DUF624"/>
</dbReference>
<gene>
    <name evidence="2" type="ORF">FHK04_12815</name>
</gene>
<keyword evidence="1" id="KW-0472">Membrane</keyword>
<reference evidence="2 3" key="1">
    <citation type="submission" date="2019-06" db="EMBL/GenBank/DDBJ databases">
        <title>Description Trichococcus psychrophilus sp. nov., isolated from a cold spring, by genomic and phenotypic analyses.</title>
        <authorList>
            <person name="Zakharyuk A."/>
        </authorList>
    </citation>
    <scope>NUCLEOTIDE SEQUENCE [LARGE SCALE GENOMIC DNA]</scope>
    <source>
        <strain evidence="2 3">SKBG</strain>
    </source>
</reference>
<feature type="transmembrane region" description="Helical" evidence="1">
    <location>
        <begin position="110"/>
        <end position="130"/>
    </location>
</feature>
<keyword evidence="1" id="KW-1133">Transmembrane helix</keyword>
<protein>
    <submittedName>
        <fullName evidence="2">DUF624 domain-containing protein</fullName>
    </submittedName>
</protein>
<dbReference type="RefSeq" id="WP_140187217.1">
    <property type="nucleotide sequence ID" value="NZ_VENO01000005.1"/>
</dbReference>
<dbReference type="Proteomes" id="UP000313395">
    <property type="component" value="Unassembled WGS sequence"/>
</dbReference>
<dbReference type="AlphaFoldDB" id="A0A5C5E709"/>
<sequence length="207" mass="23588">MIKSKAGIEFVEKMNWVADLLIISILWFIFSIPIVTLGAASSAMYRAIQHRYLNGNGKIWTPFWKAFKSSFSHATVAWLGYAFLLIIFILNQTLLANGFAWSWINHFSQVFLSVAILLLTPILVLTFAYVSRFEDSLKTVLKNVFVLSIAYFKQTVYVFLVISLSIFSVYLIPILIVFVPAFSFSRICPHLETIFNKHTAEDLLGDT</sequence>